<feature type="transmembrane region" description="Helical" evidence="8">
    <location>
        <begin position="320"/>
        <end position="339"/>
    </location>
</feature>
<keyword evidence="7 8" id="KW-0472">Membrane</keyword>
<dbReference type="OrthoDB" id="1368at2759"/>
<dbReference type="PANTHER" id="PTHR33281:SF19">
    <property type="entry name" value="VOLTAGE-DEPENDENT ANION CHANNEL-FORMING PROTEIN YNEE"/>
    <property type="match status" value="1"/>
</dbReference>
<keyword evidence="3" id="KW-1003">Cell membrane</keyword>
<evidence type="ECO:0000256" key="3">
    <source>
        <dbReference type="ARBA" id="ARBA00022475"/>
    </source>
</evidence>
<dbReference type="InterPro" id="IPR044669">
    <property type="entry name" value="YneE/VCCN1/2-like"/>
</dbReference>
<accession>A0A507F078</accession>
<comment type="caution">
    <text evidence="9">The sequence shown here is derived from an EMBL/GenBank/DDBJ whole genome shotgun (WGS) entry which is preliminary data.</text>
</comment>
<evidence type="ECO:0000313" key="9">
    <source>
        <dbReference type="EMBL" id="TPX69514.1"/>
    </source>
</evidence>
<reference evidence="9 10" key="1">
    <citation type="journal article" date="2019" name="Sci. Rep.">
        <title>Comparative genomics of chytrid fungi reveal insights into the obligate biotrophic and pathogenic lifestyle of Synchytrium endobioticum.</title>
        <authorList>
            <person name="van de Vossenberg B.T.L.H."/>
            <person name="Warris S."/>
            <person name="Nguyen H.D.T."/>
            <person name="van Gent-Pelzer M.P.E."/>
            <person name="Joly D.L."/>
            <person name="van de Geest H.C."/>
            <person name="Bonants P.J.M."/>
            <person name="Smith D.S."/>
            <person name="Levesque C.A."/>
            <person name="van der Lee T.A.J."/>
        </authorList>
    </citation>
    <scope>NUCLEOTIDE SEQUENCE [LARGE SCALE GENOMIC DNA]</scope>
    <source>
        <strain evidence="9 10">CBS 675.73</strain>
    </source>
</reference>
<evidence type="ECO:0000256" key="4">
    <source>
        <dbReference type="ARBA" id="ARBA00022692"/>
    </source>
</evidence>
<name>A0A507F078_9FUNG</name>
<dbReference type="GO" id="GO:0005886">
    <property type="term" value="C:plasma membrane"/>
    <property type="evidence" value="ECO:0007669"/>
    <property type="project" value="UniProtKB-SubCell"/>
</dbReference>
<dbReference type="STRING" id="246404.A0A507F078"/>
<sequence length="401" mass="44988">MGDVIEATGNGEFLRMRDFIVATGNGADPLPLANKASQPTLINKQSQSTLASSATLFSRWSSLDTNRHLQSLSRKAETKRRTNVVTSHWKDLLRVSLSALPLLWRQLVIVAVWSTAVCLALLLPVDAFQVMRVPLNSMPFVAVTTITLNLLLAFRNNAAYDRFWEGRKLWSQMRSNIANFSRYAAAFDKTSSLEEDLAKQNAIRLLPQFANAVKDSLRFGITRSSESSKAQQHALPFLHTSIPPADIIMELQQYLTPRPIMKLPSQGPFLAILSALIEQSIQLQRIKTTPPPAAYTIHLKQVLFIYLISIPFTLVRDLRWLTILVTPLVAFVLLGILLISAKLEDPFGDDAVDLRMDEYVADIEETVELVLLNMVRSDEAKRSLDWIEPCSVLNAFNKGQF</sequence>
<keyword evidence="6" id="KW-0406">Ion transport</keyword>
<protein>
    <recommendedName>
        <fullName evidence="11">Bestrophin</fullName>
    </recommendedName>
</protein>
<comment type="subcellular location">
    <subcellularLocation>
        <location evidence="1">Cell membrane</location>
        <topology evidence="1">Multi-pass membrane protein</topology>
    </subcellularLocation>
</comment>
<evidence type="ECO:0000256" key="1">
    <source>
        <dbReference type="ARBA" id="ARBA00004651"/>
    </source>
</evidence>
<evidence type="ECO:0000313" key="10">
    <source>
        <dbReference type="Proteomes" id="UP000320333"/>
    </source>
</evidence>
<dbReference type="PANTHER" id="PTHR33281">
    <property type="entry name" value="UPF0187 PROTEIN YNEE"/>
    <property type="match status" value="1"/>
</dbReference>
<feature type="transmembrane region" description="Helical" evidence="8">
    <location>
        <begin position="293"/>
        <end position="314"/>
    </location>
</feature>
<dbReference type="Pfam" id="PF25539">
    <property type="entry name" value="Bestrophin_2"/>
    <property type="match status" value="1"/>
</dbReference>
<dbReference type="AlphaFoldDB" id="A0A507F078"/>
<evidence type="ECO:0008006" key="11">
    <source>
        <dbReference type="Google" id="ProtNLM"/>
    </source>
</evidence>
<gene>
    <name evidence="9" type="ORF">CcCBS67573_g06853</name>
</gene>
<evidence type="ECO:0000256" key="6">
    <source>
        <dbReference type="ARBA" id="ARBA00023065"/>
    </source>
</evidence>
<evidence type="ECO:0000256" key="5">
    <source>
        <dbReference type="ARBA" id="ARBA00022989"/>
    </source>
</evidence>
<keyword evidence="2" id="KW-0813">Transport</keyword>
<evidence type="ECO:0000256" key="2">
    <source>
        <dbReference type="ARBA" id="ARBA00022448"/>
    </source>
</evidence>
<dbReference type="Proteomes" id="UP000320333">
    <property type="component" value="Unassembled WGS sequence"/>
</dbReference>
<dbReference type="EMBL" id="QEAP01000315">
    <property type="protein sequence ID" value="TPX69514.1"/>
    <property type="molecule type" value="Genomic_DNA"/>
</dbReference>
<feature type="transmembrane region" description="Helical" evidence="8">
    <location>
        <begin position="135"/>
        <end position="154"/>
    </location>
</feature>
<keyword evidence="4 8" id="KW-0812">Transmembrane</keyword>
<keyword evidence="5 8" id="KW-1133">Transmembrane helix</keyword>
<proteinExistence type="predicted"/>
<organism evidence="9 10">
    <name type="scientific">Chytriomyces confervae</name>
    <dbReference type="NCBI Taxonomy" id="246404"/>
    <lineage>
        <taxon>Eukaryota</taxon>
        <taxon>Fungi</taxon>
        <taxon>Fungi incertae sedis</taxon>
        <taxon>Chytridiomycota</taxon>
        <taxon>Chytridiomycota incertae sedis</taxon>
        <taxon>Chytridiomycetes</taxon>
        <taxon>Chytridiales</taxon>
        <taxon>Chytriomycetaceae</taxon>
        <taxon>Chytriomyces</taxon>
    </lineage>
</organism>
<evidence type="ECO:0000256" key="8">
    <source>
        <dbReference type="SAM" id="Phobius"/>
    </source>
</evidence>
<evidence type="ECO:0000256" key="7">
    <source>
        <dbReference type="ARBA" id="ARBA00023136"/>
    </source>
</evidence>
<feature type="transmembrane region" description="Helical" evidence="8">
    <location>
        <begin position="102"/>
        <end position="123"/>
    </location>
</feature>
<dbReference type="GO" id="GO:0005254">
    <property type="term" value="F:chloride channel activity"/>
    <property type="evidence" value="ECO:0007669"/>
    <property type="project" value="InterPro"/>
</dbReference>
<keyword evidence="10" id="KW-1185">Reference proteome</keyword>